<evidence type="ECO:0000313" key="2">
    <source>
        <dbReference type="Proteomes" id="UP000321168"/>
    </source>
</evidence>
<evidence type="ECO:0000313" key="1">
    <source>
        <dbReference type="EMBL" id="TXC76259.1"/>
    </source>
</evidence>
<dbReference type="Proteomes" id="UP000321168">
    <property type="component" value="Unassembled WGS sequence"/>
</dbReference>
<protein>
    <submittedName>
        <fullName evidence="1">Uncharacterized protein</fullName>
    </submittedName>
</protein>
<reference evidence="1 2" key="1">
    <citation type="submission" date="2019-08" db="EMBL/GenBank/DDBJ databases">
        <title>Genome of Luteibaculum oceani JCM 18817.</title>
        <authorList>
            <person name="Bowman J.P."/>
        </authorList>
    </citation>
    <scope>NUCLEOTIDE SEQUENCE [LARGE SCALE GENOMIC DNA]</scope>
    <source>
        <strain evidence="1 2">JCM 18817</strain>
    </source>
</reference>
<organism evidence="1 2">
    <name type="scientific">Luteibaculum oceani</name>
    <dbReference type="NCBI Taxonomy" id="1294296"/>
    <lineage>
        <taxon>Bacteria</taxon>
        <taxon>Pseudomonadati</taxon>
        <taxon>Bacteroidota</taxon>
        <taxon>Flavobacteriia</taxon>
        <taxon>Flavobacteriales</taxon>
        <taxon>Luteibaculaceae</taxon>
        <taxon>Luteibaculum</taxon>
    </lineage>
</organism>
<comment type="caution">
    <text evidence="1">The sequence shown here is derived from an EMBL/GenBank/DDBJ whole genome shotgun (WGS) entry which is preliminary data.</text>
</comment>
<dbReference type="AlphaFoldDB" id="A0A5C6UTG1"/>
<sequence length="178" mass="20570">MEKIAIQTCDCAGNLDEEITGDKKTMQFGLCIIEAAQPYAKELKKDYNIDMDLIHVQGEDLGRLVGIEMVKHCPDFLMSLAEGELEEAGDQNSGSEDFVGVLQDVKKKDFLEFHFTDNAGRLYKFLWLTYINTDLNLYGDMENHIGKEYRVSFIEKEFYDPKIGEYRPFKILESIRKF</sequence>
<dbReference type="EMBL" id="VORB01000010">
    <property type="protein sequence ID" value="TXC76259.1"/>
    <property type="molecule type" value="Genomic_DNA"/>
</dbReference>
<keyword evidence="2" id="KW-1185">Reference proteome</keyword>
<dbReference type="OrthoDB" id="1352116at2"/>
<proteinExistence type="predicted"/>
<name>A0A5C6UTG1_9FLAO</name>
<accession>A0A5C6UTG1</accession>
<gene>
    <name evidence="1" type="ORF">FRX97_10965</name>
</gene>
<dbReference type="RefSeq" id="WP_147015262.1">
    <property type="nucleotide sequence ID" value="NZ_VORB01000010.1"/>
</dbReference>